<accession>A0A8K0SV86</accession>
<gene>
    <name evidence="1" type="ORF">B0I35DRAFT_429075</name>
</gene>
<dbReference type="OrthoDB" id="5015154at2759"/>
<evidence type="ECO:0000313" key="2">
    <source>
        <dbReference type="Proteomes" id="UP000813444"/>
    </source>
</evidence>
<comment type="caution">
    <text evidence="1">The sequence shown here is derived from an EMBL/GenBank/DDBJ whole genome shotgun (WGS) entry which is preliminary data.</text>
</comment>
<proteinExistence type="predicted"/>
<keyword evidence="2" id="KW-1185">Reference proteome</keyword>
<name>A0A8K0SV86_9HYPO</name>
<sequence>MQYHSANPPANDAEFHFLSCPGAFLCDIWKTQGPALLHLTTELLDDEVDAVSRPVIPGHLPVTARLINFPITQNLPLSPGVFPSMLNQLRSITFNAEAWKLFPPYSELDQVMAQFYDFVDVLEKKYPRTYGRMAKAEEFLYEPLGRNTPLYYSVPAVRIISLMVSWAVYRAGDEVVRMTLGYYY</sequence>
<dbReference type="EMBL" id="JAGPNK010000005">
    <property type="protein sequence ID" value="KAH7321333.1"/>
    <property type="molecule type" value="Genomic_DNA"/>
</dbReference>
<dbReference type="AlphaFoldDB" id="A0A8K0SV86"/>
<protein>
    <submittedName>
        <fullName evidence="1">Uncharacterized protein</fullName>
    </submittedName>
</protein>
<dbReference type="Proteomes" id="UP000813444">
    <property type="component" value="Unassembled WGS sequence"/>
</dbReference>
<organism evidence="1 2">
    <name type="scientific">Stachybotrys elegans</name>
    <dbReference type="NCBI Taxonomy" id="80388"/>
    <lineage>
        <taxon>Eukaryota</taxon>
        <taxon>Fungi</taxon>
        <taxon>Dikarya</taxon>
        <taxon>Ascomycota</taxon>
        <taxon>Pezizomycotina</taxon>
        <taxon>Sordariomycetes</taxon>
        <taxon>Hypocreomycetidae</taxon>
        <taxon>Hypocreales</taxon>
        <taxon>Stachybotryaceae</taxon>
        <taxon>Stachybotrys</taxon>
    </lineage>
</organism>
<reference evidence="1" key="1">
    <citation type="journal article" date="2021" name="Nat. Commun.">
        <title>Genetic determinants of endophytism in the Arabidopsis root mycobiome.</title>
        <authorList>
            <person name="Mesny F."/>
            <person name="Miyauchi S."/>
            <person name="Thiergart T."/>
            <person name="Pickel B."/>
            <person name="Atanasova L."/>
            <person name="Karlsson M."/>
            <person name="Huettel B."/>
            <person name="Barry K.W."/>
            <person name="Haridas S."/>
            <person name="Chen C."/>
            <person name="Bauer D."/>
            <person name="Andreopoulos W."/>
            <person name="Pangilinan J."/>
            <person name="LaButti K."/>
            <person name="Riley R."/>
            <person name="Lipzen A."/>
            <person name="Clum A."/>
            <person name="Drula E."/>
            <person name="Henrissat B."/>
            <person name="Kohler A."/>
            <person name="Grigoriev I.V."/>
            <person name="Martin F.M."/>
            <person name="Hacquard S."/>
        </authorList>
    </citation>
    <scope>NUCLEOTIDE SEQUENCE</scope>
    <source>
        <strain evidence="1">MPI-CAGE-CH-0235</strain>
    </source>
</reference>
<evidence type="ECO:0000313" key="1">
    <source>
        <dbReference type="EMBL" id="KAH7321333.1"/>
    </source>
</evidence>